<name>A0A645EZQ4_9ZZZZ</name>
<dbReference type="EMBL" id="VSSQ01053511">
    <property type="protein sequence ID" value="MPN07538.1"/>
    <property type="molecule type" value="Genomic_DNA"/>
</dbReference>
<accession>A0A645EZQ4</accession>
<comment type="caution">
    <text evidence="1">The sequence shown here is derived from an EMBL/GenBank/DDBJ whole genome shotgun (WGS) entry which is preliminary data.</text>
</comment>
<dbReference type="AlphaFoldDB" id="A0A645EZQ4"/>
<organism evidence="1">
    <name type="scientific">bioreactor metagenome</name>
    <dbReference type="NCBI Taxonomy" id="1076179"/>
    <lineage>
        <taxon>unclassified sequences</taxon>
        <taxon>metagenomes</taxon>
        <taxon>ecological metagenomes</taxon>
    </lineage>
</organism>
<sequence>MRLHALVFAAITTTPAIAIRYDPKVDHFAQRVGQTLAGNLTDLRCEELLAYMNRHLDQPVDEKEALLKLDELRRQAHVSAYWAIRIAEGRRR</sequence>
<protein>
    <submittedName>
        <fullName evidence="1">Uncharacterized protein</fullName>
    </submittedName>
</protein>
<gene>
    <name evidence="1" type="ORF">SDC9_154808</name>
</gene>
<reference evidence="1" key="1">
    <citation type="submission" date="2019-08" db="EMBL/GenBank/DDBJ databases">
        <authorList>
            <person name="Kucharzyk K."/>
            <person name="Murdoch R.W."/>
            <person name="Higgins S."/>
            <person name="Loffler F."/>
        </authorList>
    </citation>
    <scope>NUCLEOTIDE SEQUENCE</scope>
</reference>
<proteinExistence type="predicted"/>
<evidence type="ECO:0000313" key="1">
    <source>
        <dbReference type="EMBL" id="MPN07538.1"/>
    </source>
</evidence>